<dbReference type="Pfam" id="PF17921">
    <property type="entry name" value="Integrase_H2C2"/>
    <property type="match status" value="1"/>
</dbReference>
<evidence type="ECO:0000256" key="2">
    <source>
        <dbReference type="SAM" id="MobiDB-lite"/>
    </source>
</evidence>
<keyword evidence="5" id="KW-1185">Reference proteome</keyword>
<evidence type="ECO:0000313" key="4">
    <source>
        <dbReference type="EMBL" id="KAK7576225.1"/>
    </source>
</evidence>
<dbReference type="InterPro" id="IPR043502">
    <property type="entry name" value="DNA/RNA_pol_sf"/>
</dbReference>
<dbReference type="Pfam" id="PF18701">
    <property type="entry name" value="DUF5641"/>
    <property type="match status" value="1"/>
</dbReference>
<keyword evidence="1" id="KW-0175">Coiled coil</keyword>
<dbReference type="Pfam" id="PF03564">
    <property type="entry name" value="DUF1759"/>
    <property type="match status" value="1"/>
</dbReference>
<feature type="coiled-coil region" evidence="1">
    <location>
        <begin position="36"/>
        <end position="84"/>
    </location>
</feature>
<feature type="domain" description="Integrase catalytic" evidence="3">
    <location>
        <begin position="1407"/>
        <end position="1597"/>
    </location>
</feature>
<dbReference type="SUPFAM" id="SSF56672">
    <property type="entry name" value="DNA/RNA polymerases"/>
    <property type="match status" value="1"/>
</dbReference>
<dbReference type="InterPro" id="IPR001584">
    <property type="entry name" value="Integrase_cat-core"/>
</dbReference>
<evidence type="ECO:0000256" key="1">
    <source>
        <dbReference type="SAM" id="Coils"/>
    </source>
</evidence>
<name>A0AAN9Y0I2_9HEMI</name>
<organism evidence="4 5">
    <name type="scientific">Parthenolecanium corni</name>
    <dbReference type="NCBI Taxonomy" id="536013"/>
    <lineage>
        <taxon>Eukaryota</taxon>
        <taxon>Metazoa</taxon>
        <taxon>Ecdysozoa</taxon>
        <taxon>Arthropoda</taxon>
        <taxon>Hexapoda</taxon>
        <taxon>Insecta</taxon>
        <taxon>Pterygota</taxon>
        <taxon>Neoptera</taxon>
        <taxon>Paraneoptera</taxon>
        <taxon>Hemiptera</taxon>
        <taxon>Sternorrhyncha</taxon>
        <taxon>Coccoidea</taxon>
        <taxon>Coccidae</taxon>
        <taxon>Parthenolecanium</taxon>
    </lineage>
</organism>
<evidence type="ECO:0000259" key="3">
    <source>
        <dbReference type="PROSITE" id="PS50994"/>
    </source>
</evidence>
<evidence type="ECO:0000313" key="5">
    <source>
        <dbReference type="Proteomes" id="UP001367676"/>
    </source>
</evidence>
<dbReference type="GO" id="GO:0003676">
    <property type="term" value="F:nucleic acid binding"/>
    <property type="evidence" value="ECO:0007669"/>
    <property type="project" value="InterPro"/>
</dbReference>
<feature type="region of interest" description="Disordered" evidence="2">
    <location>
        <begin position="285"/>
        <end position="337"/>
    </location>
</feature>
<proteinExistence type="predicted"/>
<dbReference type="Gene3D" id="3.30.420.10">
    <property type="entry name" value="Ribonuclease H-like superfamily/Ribonuclease H"/>
    <property type="match status" value="1"/>
</dbReference>
<dbReference type="GO" id="GO:0042575">
    <property type="term" value="C:DNA polymerase complex"/>
    <property type="evidence" value="ECO:0007669"/>
    <property type="project" value="UniProtKB-ARBA"/>
</dbReference>
<dbReference type="SUPFAM" id="SSF53098">
    <property type="entry name" value="Ribonuclease H-like"/>
    <property type="match status" value="1"/>
</dbReference>
<dbReference type="InterPro" id="IPR041588">
    <property type="entry name" value="Integrase_H2C2"/>
</dbReference>
<dbReference type="InterPro" id="IPR040676">
    <property type="entry name" value="DUF5641"/>
</dbReference>
<reference evidence="4 5" key="1">
    <citation type="submission" date="2024-03" db="EMBL/GenBank/DDBJ databases">
        <title>Adaptation during the transition from Ophiocordyceps entomopathogen to insect associate is accompanied by gene loss and intensified selection.</title>
        <authorList>
            <person name="Ward C.M."/>
            <person name="Onetto C.A."/>
            <person name="Borneman A.R."/>
        </authorList>
    </citation>
    <scope>NUCLEOTIDE SEQUENCE [LARGE SCALE GENOMIC DNA]</scope>
    <source>
        <strain evidence="4">AWRI1</strain>
        <tissue evidence="4">Single Adult Female</tissue>
    </source>
</reference>
<dbReference type="InterPro" id="IPR012337">
    <property type="entry name" value="RNaseH-like_sf"/>
</dbReference>
<dbReference type="Proteomes" id="UP001367676">
    <property type="component" value="Unassembled WGS sequence"/>
</dbReference>
<dbReference type="GO" id="GO:0071897">
    <property type="term" value="P:DNA biosynthetic process"/>
    <property type="evidence" value="ECO:0007669"/>
    <property type="project" value="UniProtKB-ARBA"/>
</dbReference>
<dbReference type="InterPro" id="IPR036397">
    <property type="entry name" value="RNaseH_sf"/>
</dbReference>
<dbReference type="GO" id="GO:0015074">
    <property type="term" value="P:DNA integration"/>
    <property type="evidence" value="ECO:0007669"/>
    <property type="project" value="InterPro"/>
</dbReference>
<dbReference type="Pfam" id="PF05380">
    <property type="entry name" value="Peptidase_A17"/>
    <property type="match status" value="1"/>
</dbReference>
<gene>
    <name evidence="4" type="ORF">V9T40_012511</name>
</gene>
<dbReference type="PANTHER" id="PTHR47331">
    <property type="entry name" value="PHD-TYPE DOMAIN-CONTAINING PROTEIN"/>
    <property type="match status" value="1"/>
</dbReference>
<dbReference type="Gene3D" id="1.10.340.70">
    <property type="match status" value="1"/>
</dbReference>
<dbReference type="EMBL" id="JBBCAQ010000036">
    <property type="protein sequence ID" value="KAK7576225.1"/>
    <property type="molecule type" value="Genomic_DNA"/>
</dbReference>
<dbReference type="PANTHER" id="PTHR47331:SF5">
    <property type="entry name" value="RIBONUCLEASE H"/>
    <property type="match status" value="1"/>
</dbReference>
<comment type="caution">
    <text evidence="4">The sequence shown here is derived from an EMBL/GenBank/DDBJ whole genome shotgun (WGS) entry which is preliminary data.</text>
</comment>
<accession>A0AAN9Y0I2</accession>
<dbReference type="InterPro" id="IPR008042">
    <property type="entry name" value="Retrotrans_Pao"/>
</dbReference>
<dbReference type="InterPro" id="IPR005312">
    <property type="entry name" value="DUF1759"/>
</dbReference>
<dbReference type="PROSITE" id="PS50994">
    <property type="entry name" value="INTEGRASE"/>
    <property type="match status" value="1"/>
</dbReference>
<sequence>MAAEFALGELRKSTGKAKGYWEQAGPKLAPVLRSHALDLTEDLMAINKHLSNLKEKEAEGLDLVSQAKELKRDMEKEAFILEEAAKKKAPAPAAEGTSKSTSSVKAPRIKLPVFDGESSEDYRGFVAAIDDVISGEPGMGAVRKWLLLRQQLSGKALTLVKELPTAPETYAVAKRLLDDAYGSEKRAVTKLYQRVQNLPAAEMTTESLRATHGQLEGILLHLEGLKVPIDEENYLRAVIIGKYPGELAHTLRITDSTKLSDFRKLVSEYIKLRDGTIQPAMVVTTGGTTETSDWPKGGAGGSKAKPRHVQSAQSSGGGATERNAPPKQVNAPVKNKSEDKWRGRKVSCVFCTGEHYSDMCGKHKSLEERLKLVTEHCPRCLRSKHSTPEECRHRKTCYYCHEASHNSALCPKQFAKVLLTQVGENESEAPSRFITAMLPVSDVGKKHGTEARTVLDTCGGRSLITADLASELGLTTSSGRRARFRGANEVPLYDAPSSSYKLWLLPPGARAIEVEVFVVPEIVTNVESTDVAAFKAQYPKYADLPMPSEGNGKRVQLLLGYRSLVSVVTLQSSITVEPHLQLMSTRFGWVPMGTLPTENPDRMDSSVIALLREVDPVKLMSDLELVGLADFLKTEDEEEALVLDKLYASMQRFGKRYEVGWPFRDDDPELEDNFGLAFGRLLSLYRNLSKDEVMLRAYDRLIKEDLEKDIVETVNLRAPTRKGKVHYLPHRAIIRVGKSTPIRIVFDAGAKNGKLAHSLNDLILKGGNWVKDVPAVLLRFRRYGVALTADITRAFHQIAIAPDDRDVVRFLWLRDITKPPSRDNLCVYRFKRMAFGVVASPFLLTAVIRHHLKTYPNEFADIVDRDLYADNLITSLPRSIDGEQFYRTVKSCFEDMSMNMTQWVADCSELRSKFDNDDKVEGAKQGALGLEWDVDMQTLRVKNPRLSSATTDTITKRIALREMATVYDPLGWVSPVILIARLFVRKIWRLDYTWEKTLADELAEEWRTIRSQLNQVSSIALMRPYGFGGLENAERIELHTFCDASAEAYGLAVYLCIEERGQTWTGLVASKTRLAPNTKLSIPRLELLAAVTACRYLRYVEQALELKEDTPKYLWGDSRCVIAWTKSKKILPAFVDKSVKIIKEAGLTEFRYVPTGENPADAASRGASIDELRRIDWWRGPAWLADSSKWPDQKNDCEQKTVMDQFAAEHEEEVKKDVNVAQSEGAPFGLNPNDFETMGALLRRTAYLLRAAGRFLRGRGTLPELGPLDYQRARIIWLRWDQQRFYEPANRNKTNVSYLKNLRVSEDENGIMRCHTRLRRAQNEIEPILLVKRSTLTRLLILSFHLMNRHVGTAHTLAALRRQYWLPHGRREVFTVIKEHCHTCRRYEAKPYQTPEMAPLPEFRVSRTETPFTNIGVDVFGPFKVRVGDNRDSPVVKKWVIIFTCLVVRAVHLEVLDEMKATDFLDSFRRFIGRRGVPRIIVCDNAPQFYVVEGIFQCAWRRFAEADVNEKYYAQHGIEWRFVPAHSPWMGGAYERLIQEVKKSFERTYSPLILSDRKFEIALIEIEGILNSRPITYVDKEAETELITPNDFLQTRYPAIPFDHTRALTGAELTAAWRASEEYLEQFWRDWAERYLREIRERRDVMPNPRLTEDRAPMVGEVVLMIDPSQKRSSWRTAVVERLIDSSDGKVRAVQLRSSQRSRMIRPVSKLAPLRLLMEISDDVGELVDNARNIVVDQDGGEIST</sequence>
<protein>
    <recommendedName>
        <fullName evidence="3">Integrase catalytic domain-containing protein</fullName>
    </recommendedName>
</protein>